<organism evidence="1 2">
    <name type="scientific">Sporosarcina gallistercoris</name>
    <dbReference type="NCBI Taxonomy" id="2762245"/>
    <lineage>
        <taxon>Bacteria</taxon>
        <taxon>Bacillati</taxon>
        <taxon>Bacillota</taxon>
        <taxon>Bacilli</taxon>
        <taxon>Bacillales</taxon>
        <taxon>Caryophanaceae</taxon>
        <taxon>Sporosarcina</taxon>
    </lineage>
</organism>
<sequence>MEKIPFERPTNYYDEHLYPIDEQICALLKQRKDLSDNNPSYPSEEMIVNLAEKYELYEDFLSSLFGTLKMEDLFKPRVEPIGFRKHIPVLQSVEIDERLYSVTFIRQFENASVVNLNIDWDGTNDDPHLLDHDNFELFVGESYDCRMESGGGSTGYYHYNYIISPPLPDDSSGIDLLFKEYKDHFKEKPTGLEFCIHL</sequence>
<comment type="caution">
    <text evidence="1">The sequence shown here is derived from an EMBL/GenBank/DDBJ whole genome shotgun (WGS) entry which is preliminary data.</text>
</comment>
<dbReference type="Proteomes" id="UP000659496">
    <property type="component" value="Unassembled WGS sequence"/>
</dbReference>
<dbReference type="EMBL" id="JACSQY010000003">
    <property type="protein sequence ID" value="MBD7908044.1"/>
    <property type="molecule type" value="Genomic_DNA"/>
</dbReference>
<reference evidence="1 2" key="1">
    <citation type="submission" date="2020-08" db="EMBL/GenBank/DDBJ databases">
        <title>A Genomic Blueprint of the Chicken Gut Microbiome.</title>
        <authorList>
            <person name="Gilroy R."/>
            <person name="Ravi A."/>
            <person name="Getino M."/>
            <person name="Pursley I."/>
            <person name="Horton D.L."/>
            <person name="Alikhan N.-F."/>
            <person name="Baker D."/>
            <person name="Gharbi K."/>
            <person name="Hall N."/>
            <person name="Watson M."/>
            <person name="Adriaenssens E.M."/>
            <person name="Foster-Nyarko E."/>
            <person name="Jarju S."/>
            <person name="Secka A."/>
            <person name="Antonio M."/>
            <person name="Oren A."/>
            <person name="Chaudhuri R."/>
            <person name="La Ragione R.M."/>
            <person name="Hildebrand F."/>
            <person name="Pallen M.J."/>
        </authorList>
    </citation>
    <scope>NUCLEOTIDE SEQUENCE [LARGE SCALE GENOMIC DNA]</scope>
    <source>
        <strain evidence="1 2">Sa3CUA8</strain>
    </source>
</reference>
<name>A0ABR8PIQ5_9BACL</name>
<dbReference type="RefSeq" id="WP_191689174.1">
    <property type="nucleotide sequence ID" value="NZ_JACSQY010000003.1"/>
</dbReference>
<gene>
    <name evidence="1" type="ORF">H9659_06875</name>
</gene>
<accession>A0ABR8PIQ5</accession>
<protein>
    <submittedName>
        <fullName evidence="1">Uncharacterized protein</fullName>
    </submittedName>
</protein>
<evidence type="ECO:0000313" key="1">
    <source>
        <dbReference type="EMBL" id="MBD7908044.1"/>
    </source>
</evidence>
<evidence type="ECO:0000313" key="2">
    <source>
        <dbReference type="Proteomes" id="UP000659496"/>
    </source>
</evidence>
<proteinExistence type="predicted"/>
<keyword evidence="2" id="KW-1185">Reference proteome</keyword>